<feature type="transmembrane region" description="Helical" evidence="5">
    <location>
        <begin position="400"/>
        <end position="422"/>
    </location>
</feature>
<feature type="transmembrane region" description="Helical" evidence="5">
    <location>
        <begin position="368"/>
        <end position="388"/>
    </location>
</feature>
<evidence type="ECO:0000256" key="4">
    <source>
        <dbReference type="ARBA" id="ARBA00023136"/>
    </source>
</evidence>
<dbReference type="RefSeq" id="WP_113845532.1">
    <property type="nucleotide sequence ID" value="NZ_CP116579.1"/>
</dbReference>
<dbReference type="Gene3D" id="1.20.1740.10">
    <property type="entry name" value="Amino acid/polyamine transporter I"/>
    <property type="match status" value="1"/>
</dbReference>
<feature type="transmembrane region" description="Helical" evidence="5">
    <location>
        <begin position="21"/>
        <end position="41"/>
    </location>
</feature>
<dbReference type="GO" id="GO:0015179">
    <property type="term" value="F:L-amino acid transmembrane transporter activity"/>
    <property type="evidence" value="ECO:0007669"/>
    <property type="project" value="TreeGrafter"/>
</dbReference>
<dbReference type="InterPro" id="IPR050598">
    <property type="entry name" value="AminoAcid_Transporter"/>
</dbReference>
<evidence type="ECO:0000256" key="3">
    <source>
        <dbReference type="ARBA" id="ARBA00022989"/>
    </source>
</evidence>
<reference evidence="6 7" key="1">
    <citation type="submission" date="2015-06" db="EMBL/GenBank/DDBJ databases">
        <title>The Genome Sequence of Enterococcus durans 4EA1.</title>
        <authorList>
            <consortium name="The Broad Institute Genomics Platform"/>
            <consortium name="The Broad Institute Genome Sequencing Center for Infectious Disease"/>
            <person name="Earl A.M."/>
            <person name="Van Tyne D."/>
            <person name="Lebreton F."/>
            <person name="Saavedra J.T."/>
            <person name="Gilmore M.S."/>
            <person name="Manson Mcguire A."/>
            <person name="Clock S."/>
            <person name="Crupain M."/>
            <person name="Rangan U."/>
            <person name="Young S."/>
            <person name="Abouelleil A."/>
            <person name="Cao P."/>
            <person name="Chapman S.B."/>
            <person name="Griggs A."/>
            <person name="Priest M."/>
            <person name="Shea T."/>
            <person name="Wortman J."/>
            <person name="Nusbaum C."/>
            <person name="Birren B."/>
        </authorList>
    </citation>
    <scope>NUCLEOTIDE SEQUENCE [LARGE SCALE GENOMIC DNA]</scope>
    <source>
        <strain evidence="6 7">4EA1</strain>
    </source>
</reference>
<feature type="transmembrane region" description="Helical" evidence="5">
    <location>
        <begin position="428"/>
        <end position="446"/>
    </location>
</feature>
<gene>
    <name evidence="6" type="ORF">EA71_01278</name>
</gene>
<dbReference type="PIRSF" id="PIRSF006060">
    <property type="entry name" value="AA_transporter"/>
    <property type="match status" value="1"/>
</dbReference>
<dbReference type="InterPro" id="IPR002293">
    <property type="entry name" value="AA/rel_permease1"/>
</dbReference>
<comment type="subcellular location">
    <subcellularLocation>
        <location evidence="1">Membrane</location>
        <topology evidence="1">Multi-pass membrane protein</topology>
    </subcellularLocation>
</comment>
<feature type="transmembrane region" description="Helical" evidence="5">
    <location>
        <begin position="204"/>
        <end position="223"/>
    </location>
</feature>
<accession>A0A367CDJ3</accession>
<dbReference type="PANTHER" id="PTHR11785:SF512">
    <property type="entry name" value="SOBREMESA, ISOFORM B"/>
    <property type="match status" value="1"/>
</dbReference>
<dbReference type="FunFam" id="1.20.1740.10:FF:000051">
    <property type="entry name" value="Amino acid permease"/>
    <property type="match status" value="1"/>
</dbReference>
<evidence type="ECO:0000313" key="6">
    <source>
        <dbReference type="EMBL" id="RCA10526.1"/>
    </source>
</evidence>
<keyword evidence="4 5" id="KW-0472">Membrane</keyword>
<name>A0A367CDJ3_9ENTE</name>
<feature type="transmembrane region" description="Helical" evidence="5">
    <location>
        <begin position="103"/>
        <end position="126"/>
    </location>
</feature>
<evidence type="ECO:0000256" key="2">
    <source>
        <dbReference type="ARBA" id="ARBA00022692"/>
    </source>
</evidence>
<feature type="transmembrane region" description="Helical" evidence="5">
    <location>
        <begin position="138"/>
        <end position="156"/>
    </location>
</feature>
<protein>
    <submittedName>
        <fullName evidence="6">Amino acid permease</fullName>
    </submittedName>
</protein>
<dbReference type="PANTHER" id="PTHR11785">
    <property type="entry name" value="AMINO ACID TRANSPORTER"/>
    <property type="match status" value="1"/>
</dbReference>
<dbReference type="AlphaFoldDB" id="A0A367CDJ3"/>
<dbReference type="Proteomes" id="UP000252797">
    <property type="component" value="Unassembled WGS sequence"/>
</dbReference>
<proteinExistence type="predicted"/>
<dbReference type="Pfam" id="PF13520">
    <property type="entry name" value="AA_permease_2"/>
    <property type="match status" value="1"/>
</dbReference>
<organism evidence="6 7">
    <name type="scientific">Enterococcus durans</name>
    <dbReference type="NCBI Taxonomy" id="53345"/>
    <lineage>
        <taxon>Bacteria</taxon>
        <taxon>Bacillati</taxon>
        <taxon>Bacillota</taxon>
        <taxon>Bacilli</taxon>
        <taxon>Lactobacillales</taxon>
        <taxon>Enterococcaceae</taxon>
        <taxon>Enterococcus</taxon>
    </lineage>
</organism>
<feature type="transmembrane region" description="Helical" evidence="5">
    <location>
        <begin position="341"/>
        <end position="362"/>
    </location>
</feature>
<comment type="caution">
    <text evidence="6">The sequence shown here is derived from an EMBL/GenBank/DDBJ whole genome shotgun (WGS) entry which is preliminary data.</text>
</comment>
<feature type="transmembrane region" description="Helical" evidence="5">
    <location>
        <begin position="163"/>
        <end position="184"/>
    </location>
</feature>
<dbReference type="EMBL" id="LEPB01000004">
    <property type="protein sequence ID" value="RCA10526.1"/>
    <property type="molecule type" value="Genomic_DNA"/>
</dbReference>
<keyword evidence="3 5" id="KW-1133">Transmembrane helix</keyword>
<feature type="transmembrane region" description="Helical" evidence="5">
    <location>
        <begin position="61"/>
        <end position="82"/>
    </location>
</feature>
<feature type="transmembrane region" description="Helical" evidence="5">
    <location>
        <begin position="243"/>
        <end position="263"/>
    </location>
</feature>
<keyword evidence="2 5" id="KW-0812">Transmembrane</keyword>
<feature type="transmembrane region" description="Helical" evidence="5">
    <location>
        <begin position="283"/>
        <end position="306"/>
    </location>
</feature>
<evidence type="ECO:0000313" key="7">
    <source>
        <dbReference type="Proteomes" id="UP000252797"/>
    </source>
</evidence>
<evidence type="ECO:0000256" key="1">
    <source>
        <dbReference type="ARBA" id="ARBA00004141"/>
    </source>
</evidence>
<dbReference type="GO" id="GO:0016020">
    <property type="term" value="C:membrane"/>
    <property type="evidence" value="ECO:0007669"/>
    <property type="project" value="UniProtKB-SubCell"/>
</dbReference>
<sequence>MENNEVAQLNIEGNEEGLKRTMGFFTALSTVMGTVIGAGVFFKAASVAEVTGSVSLHMFSWFLGGVISVCAGLTGAELAAAIPETGGMIKYIERIYGKTAAFLLGWAQVIIYFPANVAALSIIFGTQFVNLFGLTNSLIVPVAIIAAVTIMLINFLGSKVGGAFQSITLVCKLIPLLLIVLFGLSRSGGVEFQLFPFEAGKDLPLFSALGAGLLATMFAYDGWIHVGNLAGELKKPAKDLPKAISIGIIGIMVVYLLVNAVFLKTASIEGVSGNSNTASEVATMIFGGFGGKLVTIGILISVYGTINGYTLTGMRLPYVMAKEKRLPFSQYLGKLTNQTKIPLVAGILELSIAVGMMMVGGFDMLTDMLVFVIWIFYTMVFIGVIILRKKEPDLKRPYKVPIYPVIPLVAIVGGIFIVASTLVTQTVLAASGIAITLAGIPIYIYLKRKHGSGERT</sequence>
<evidence type="ECO:0000256" key="5">
    <source>
        <dbReference type="SAM" id="Phobius"/>
    </source>
</evidence>